<dbReference type="EMBL" id="JAMBOP010000040">
    <property type="protein sequence ID" value="MCM3738338.1"/>
    <property type="molecule type" value="Genomic_DNA"/>
</dbReference>
<dbReference type="Proteomes" id="UP001202289">
    <property type="component" value="Unassembled WGS sequence"/>
</dbReference>
<reference evidence="1" key="1">
    <citation type="submission" date="2022-05" db="EMBL/GenBank/DDBJ databases">
        <title>Comparative Genomics of Spacecraft Associated Microbes.</title>
        <authorList>
            <person name="Tran M.T."/>
            <person name="Wright A."/>
            <person name="Seuylemezian A."/>
            <person name="Eisen J."/>
            <person name="Coil D."/>
        </authorList>
    </citation>
    <scope>NUCLEOTIDE SEQUENCE</scope>
    <source>
        <strain evidence="1">FAIRING 10M-2.2</strain>
    </source>
</reference>
<name>A0ACC6ADB7_9BACI</name>
<comment type="caution">
    <text evidence="1">The sequence shown here is derived from an EMBL/GenBank/DDBJ whole genome shotgun (WGS) entry which is preliminary data.</text>
</comment>
<proteinExistence type="predicted"/>
<organism evidence="1 2">
    <name type="scientific">Bacillus cytotoxicus</name>
    <dbReference type="NCBI Taxonomy" id="580165"/>
    <lineage>
        <taxon>Bacteria</taxon>
        <taxon>Bacillati</taxon>
        <taxon>Bacillota</taxon>
        <taxon>Bacilli</taxon>
        <taxon>Bacillales</taxon>
        <taxon>Bacillaceae</taxon>
        <taxon>Bacillus</taxon>
        <taxon>Bacillus cereus group</taxon>
    </lineage>
</organism>
<evidence type="ECO:0000313" key="1">
    <source>
        <dbReference type="EMBL" id="MCM3738338.1"/>
    </source>
</evidence>
<accession>A0ACC6ADB7</accession>
<keyword evidence="2" id="KW-1185">Reference proteome</keyword>
<sequence>MDKEMMKGSIDILVLSIISHDDTYGYEIIQKLKEQSNDVYHMSQGTLYPALKRMEQKNLIESYWGESETGQKRKFYCITIAGKEELEKKLNYWEQITELIQACRKGEFA</sequence>
<protein>
    <submittedName>
        <fullName evidence="1">PadR family transcriptional regulator</fullName>
    </submittedName>
</protein>
<evidence type="ECO:0000313" key="2">
    <source>
        <dbReference type="Proteomes" id="UP001202289"/>
    </source>
</evidence>
<gene>
    <name evidence="1" type="ORF">M3215_21775</name>
</gene>